<evidence type="ECO:0000256" key="2">
    <source>
        <dbReference type="SAM" id="Phobius"/>
    </source>
</evidence>
<gene>
    <name evidence="4" type="ORF">H3H32_21655</name>
</gene>
<keyword evidence="2" id="KW-0472">Membrane</keyword>
<organism evidence="4 5">
    <name type="scientific">Spirosoma foliorum</name>
    <dbReference type="NCBI Taxonomy" id="2710596"/>
    <lineage>
        <taxon>Bacteria</taxon>
        <taxon>Pseudomonadati</taxon>
        <taxon>Bacteroidota</taxon>
        <taxon>Cytophagia</taxon>
        <taxon>Cytophagales</taxon>
        <taxon>Cytophagaceae</taxon>
        <taxon>Spirosoma</taxon>
    </lineage>
</organism>
<dbReference type="RefSeq" id="WP_182457709.1">
    <property type="nucleotide sequence ID" value="NZ_CP059732.1"/>
</dbReference>
<proteinExistence type="predicted"/>
<feature type="transmembrane region" description="Helical" evidence="2">
    <location>
        <begin position="12"/>
        <end position="37"/>
    </location>
</feature>
<feature type="compositionally biased region" description="Basic and acidic residues" evidence="1">
    <location>
        <begin position="1028"/>
        <end position="1038"/>
    </location>
</feature>
<evidence type="ECO:0000313" key="5">
    <source>
        <dbReference type="Proteomes" id="UP000515369"/>
    </source>
</evidence>
<feature type="region of interest" description="Disordered" evidence="1">
    <location>
        <begin position="1019"/>
        <end position="1038"/>
    </location>
</feature>
<keyword evidence="2" id="KW-1133">Transmembrane helix</keyword>
<accession>A0A7G5GP03</accession>
<dbReference type="GO" id="GO:0005886">
    <property type="term" value="C:plasma membrane"/>
    <property type="evidence" value="ECO:0007669"/>
    <property type="project" value="TreeGrafter"/>
</dbReference>
<dbReference type="GO" id="GO:0090313">
    <property type="term" value="P:regulation of protein targeting to membrane"/>
    <property type="evidence" value="ECO:0007669"/>
    <property type="project" value="TreeGrafter"/>
</dbReference>
<dbReference type="KEGG" id="sfol:H3H32_21655"/>
<evidence type="ECO:0000259" key="3">
    <source>
        <dbReference type="Pfam" id="PF05170"/>
    </source>
</evidence>
<dbReference type="Pfam" id="PF05170">
    <property type="entry name" value="AsmA"/>
    <property type="match status" value="1"/>
</dbReference>
<keyword evidence="5" id="KW-1185">Reference proteome</keyword>
<dbReference type="InterPro" id="IPR007844">
    <property type="entry name" value="AsmA"/>
</dbReference>
<name>A0A7G5GP03_9BACT</name>
<dbReference type="AlphaFoldDB" id="A0A7G5GP03"/>
<dbReference type="PANTHER" id="PTHR30441">
    <property type="entry name" value="DUF748 DOMAIN-CONTAINING PROTEIN"/>
    <property type="match status" value="1"/>
</dbReference>
<dbReference type="InterPro" id="IPR052894">
    <property type="entry name" value="AsmA-related"/>
</dbReference>
<sequence length="1038" mass="114759">MKRTLKSVATGLKRLSLGIGAIILLVGLTIGGLPYLFPGFITEKLNEWTASHLKGKLVFSDATLSFFARFPNLTLTLHDVTLNGSAPFERDTLIAAREISLGVDLSSLLEKRIEIDKVFLADGRINVQVDKEGRANYNVYAASTDSVAAPKDTSSTALTIEKIQIERTNILYNDLSIPILVRAKGVFYEGKGDLSKDIFDLYTHTHIDSVDLYYDNQPYALGKQVNADLITQVNTTSLAFVFAKNDLKINKLPVQFKGKFAFLRDGYTMDFKANSVETDLHNIITALPPDLVRWAAKTDINGFGAFGVSLAGEYSAVNKTKPELQLNVALRDGSIAYEKAPDPVRNLRLDLAVKLPNLNPEELDLAMDSLYFTINKDFFSSRLRVKGFSKPNVHALVSTDLDLEKWDKAFGIPLIDVKGRYRLNLQADGDYIVTQKRISAHKVEQTISSIPRFTLTSSLENGYFKYDSLPQPIRDVRFNLDASCPDQDYQHTQVALRNLQIKALQNVIRGFVQVSNPRQLAVTGRLDAILRLDELKSFYPLNDSLQLAGKLTIEAETEGKYVPEKRQFPITKAIIQLTDGTVQTKYYPHPIERIHVNANILSTSPSLNTLKVGFSPISFSFEGQPFKVQADLKNFDNLTYAITSQGTVDVGKLYQVVAQQGYDVKGKIKTDFSLRGNQSDATAGRYDQLFNKGTVQVNDLLLSSDMFPLPFLIKTGLFRFDQDKVWFDKLWATYGSSTVDMNGYLTNVIDYLTKPLSPLRGSFTLNSNSINVDEFMAFASKPTPSGKVSSSSSGVVVVPPNLAVEVKATAKRVSYNGLALQDAHGQMTIDSGRIKLQQTGFTVIGTPVTMDATYQSISPKRAAFDYHINAIDFDIKRAYREITLFRTLATSAAKAEGLVSLDYQLGGKLDANMDPILPSLMGGGVLSVRKVKMNGFRLFGAVSKKTGHDISNPDISEVSIKTTIAKNTMTLARTKLRIAGFRPRLEGKVGLDGKLNLNFRLGLPPLGILGVPMTITGTQTNPKVKLGKNKEDKDESEQ</sequence>
<dbReference type="Proteomes" id="UP000515369">
    <property type="component" value="Chromosome"/>
</dbReference>
<evidence type="ECO:0000256" key="1">
    <source>
        <dbReference type="SAM" id="MobiDB-lite"/>
    </source>
</evidence>
<evidence type="ECO:0000313" key="4">
    <source>
        <dbReference type="EMBL" id="QMW00595.1"/>
    </source>
</evidence>
<keyword evidence="2" id="KW-0812">Transmembrane</keyword>
<protein>
    <submittedName>
        <fullName evidence="4">AsmA family protein</fullName>
    </submittedName>
</protein>
<dbReference type="EMBL" id="CP059732">
    <property type="protein sequence ID" value="QMW00595.1"/>
    <property type="molecule type" value="Genomic_DNA"/>
</dbReference>
<reference evidence="4 5" key="1">
    <citation type="submission" date="2020-07" db="EMBL/GenBank/DDBJ databases">
        <title>Spirosoma foliorum sp. nov., isolated from the leaves on the Nejang mountain Korea, Republic of.</title>
        <authorList>
            <person name="Ho H."/>
            <person name="Lee Y.-J."/>
            <person name="Nurcahyanto D.-A."/>
            <person name="Kim S.-G."/>
        </authorList>
    </citation>
    <scope>NUCLEOTIDE SEQUENCE [LARGE SCALE GENOMIC DNA]</scope>
    <source>
        <strain evidence="4 5">PL0136</strain>
    </source>
</reference>
<feature type="domain" description="AsmA" evidence="3">
    <location>
        <begin position="12"/>
        <end position="175"/>
    </location>
</feature>
<dbReference type="PANTHER" id="PTHR30441:SF8">
    <property type="entry name" value="DUF748 DOMAIN-CONTAINING PROTEIN"/>
    <property type="match status" value="1"/>
</dbReference>